<dbReference type="AlphaFoldDB" id="A0A9D2HPY7"/>
<dbReference type="GO" id="GO:0003677">
    <property type="term" value="F:DNA binding"/>
    <property type="evidence" value="ECO:0007669"/>
    <property type="project" value="UniProtKB-KW"/>
</dbReference>
<dbReference type="PANTHER" id="PTHR42756:SF1">
    <property type="entry name" value="TRANSCRIPTIONAL REPRESSOR OF EMRAB OPERON"/>
    <property type="match status" value="1"/>
</dbReference>
<name>A0A9D2HPY7_9BACT</name>
<dbReference type="SMART" id="SM00347">
    <property type="entry name" value="HTH_MARR"/>
    <property type="match status" value="1"/>
</dbReference>
<evidence type="ECO:0000256" key="2">
    <source>
        <dbReference type="ARBA" id="ARBA00023125"/>
    </source>
</evidence>
<dbReference type="InterPro" id="IPR036390">
    <property type="entry name" value="WH_DNA-bd_sf"/>
</dbReference>
<dbReference type="GO" id="GO:0003700">
    <property type="term" value="F:DNA-binding transcription factor activity"/>
    <property type="evidence" value="ECO:0007669"/>
    <property type="project" value="InterPro"/>
</dbReference>
<keyword evidence="3" id="KW-0804">Transcription</keyword>
<gene>
    <name evidence="5" type="ORF">H9784_09645</name>
</gene>
<evidence type="ECO:0000256" key="1">
    <source>
        <dbReference type="ARBA" id="ARBA00023015"/>
    </source>
</evidence>
<dbReference type="Proteomes" id="UP000823821">
    <property type="component" value="Unassembled WGS sequence"/>
</dbReference>
<dbReference type="PRINTS" id="PR00598">
    <property type="entry name" value="HTHMARR"/>
</dbReference>
<dbReference type="PROSITE" id="PS01117">
    <property type="entry name" value="HTH_MARR_1"/>
    <property type="match status" value="1"/>
</dbReference>
<dbReference type="Pfam" id="PF12802">
    <property type="entry name" value="MarR_2"/>
    <property type="match status" value="1"/>
</dbReference>
<reference evidence="5" key="1">
    <citation type="journal article" date="2021" name="PeerJ">
        <title>Extensive microbial diversity within the chicken gut microbiome revealed by metagenomics and culture.</title>
        <authorList>
            <person name="Gilroy R."/>
            <person name="Ravi A."/>
            <person name="Getino M."/>
            <person name="Pursley I."/>
            <person name="Horton D.L."/>
            <person name="Alikhan N.F."/>
            <person name="Baker D."/>
            <person name="Gharbi K."/>
            <person name="Hall N."/>
            <person name="Watson M."/>
            <person name="Adriaenssens E.M."/>
            <person name="Foster-Nyarko E."/>
            <person name="Jarju S."/>
            <person name="Secka A."/>
            <person name="Antonio M."/>
            <person name="Oren A."/>
            <person name="Chaudhuri R.R."/>
            <person name="La Ragione R."/>
            <person name="Hildebrand F."/>
            <person name="Pallen M.J."/>
        </authorList>
    </citation>
    <scope>NUCLEOTIDE SEQUENCE</scope>
    <source>
        <strain evidence="5">5032</strain>
    </source>
</reference>
<comment type="caution">
    <text evidence="5">The sequence shown here is derived from an EMBL/GenBank/DDBJ whole genome shotgun (WGS) entry which is preliminary data.</text>
</comment>
<organism evidence="5 6">
    <name type="scientific">Candidatus Desulfovibrio intestinavium</name>
    <dbReference type="NCBI Taxonomy" id="2838534"/>
    <lineage>
        <taxon>Bacteria</taxon>
        <taxon>Pseudomonadati</taxon>
        <taxon>Thermodesulfobacteriota</taxon>
        <taxon>Desulfovibrionia</taxon>
        <taxon>Desulfovibrionales</taxon>
        <taxon>Desulfovibrionaceae</taxon>
        <taxon>Desulfovibrio</taxon>
    </lineage>
</organism>
<dbReference type="PROSITE" id="PS50995">
    <property type="entry name" value="HTH_MARR_2"/>
    <property type="match status" value="1"/>
</dbReference>
<dbReference type="InterPro" id="IPR000835">
    <property type="entry name" value="HTH_MarR-typ"/>
</dbReference>
<reference evidence="5" key="2">
    <citation type="submission" date="2021-04" db="EMBL/GenBank/DDBJ databases">
        <authorList>
            <person name="Gilroy R."/>
        </authorList>
    </citation>
    <scope>NUCLEOTIDE SEQUENCE</scope>
    <source>
        <strain evidence="5">5032</strain>
    </source>
</reference>
<protein>
    <submittedName>
        <fullName evidence="5">MarR family transcriptional regulator</fullName>
    </submittedName>
</protein>
<keyword evidence="2" id="KW-0238">DNA-binding</keyword>
<accession>A0A9D2HPY7</accession>
<dbReference type="InterPro" id="IPR036388">
    <property type="entry name" value="WH-like_DNA-bd_sf"/>
</dbReference>
<dbReference type="InterPro" id="IPR023187">
    <property type="entry name" value="Tscrpt_reg_MarR-type_CS"/>
</dbReference>
<evidence type="ECO:0000313" key="6">
    <source>
        <dbReference type="Proteomes" id="UP000823821"/>
    </source>
</evidence>
<dbReference type="Gene3D" id="1.10.10.10">
    <property type="entry name" value="Winged helix-like DNA-binding domain superfamily/Winged helix DNA-binding domain"/>
    <property type="match status" value="1"/>
</dbReference>
<sequence length="160" mass="17936">MDLTYKWIALAHRQYQLYLNRQLAAYGLSGSQYLFLIHICREPGLTQDRLPVLVNLNKSNVTRSLAQLERLGYIRRECHQRDRRTAAVFPTPAALAVYPRIMAIIADWDASATVRLSIEEKMTLERLLKKVVAATREQDAEEAAVSRAGQAQAGAGEAPA</sequence>
<dbReference type="PANTHER" id="PTHR42756">
    <property type="entry name" value="TRANSCRIPTIONAL REGULATOR, MARR"/>
    <property type="match status" value="1"/>
</dbReference>
<evidence type="ECO:0000256" key="3">
    <source>
        <dbReference type="ARBA" id="ARBA00023163"/>
    </source>
</evidence>
<feature type="domain" description="HTH marR-type" evidence="4">
    <location>
        <begin position="1"/>
        <end position="133"/>
    </location>
</feature>
<dbReference type="SUPFAM" id="SSF46785">
    <property type="entry name" value="Winged helix' DNA-binding domain"/>
    <property type="match status" value="1"/>
</dbReference>
<keyword evidence="1" id="KW-0805">Transcription regulation</keyword>
<evidence type="ECO:0000313" key="5">
    <source>
        <dbReference type="EMBL" id="HJA79809.1"/>
    </source>
</evidence>
<dbReference type="EMBL" id="DWZD01000050">
    <property type="protein sequence ID" value="HJA79809.1"/>
    <property type="molecule type" value="Genomic_DNA"/>
</dbReference>
<proteinExistence type="predicted"/>
<evidence type="ECO:0000259" key="4">
    <source>
        <dbReference type="PROSITE" id="PS50995"/>
    </source>
</evidence>